<dbReference type="PANTHER" id="PTHR42865">
    <property type="entry name" value="PROTON/GLUTAMATE-ASPARTATE SYMPORTER"/>
    <property type="match status" value="1"/>
</dbReference>
<dbReference type="EMBL" id="DXBC01000022">
    <property type="protein sequence ID" value="HIZ78412.1"/>
    <property type="molecule type" value="Genomic_DNA"/>
</dbReference>
<evidence type="ECO:0000313" key="10">
    <source>
        <dbReference type="EMBL" id="HIZ78412.1"/>
    </source>
</evidence>
<evidence type="ECO:0000256" key="8">
    <source>
        <dbReference type="ARBA" id="ARBA00031293"/>
    </source>
</evidence>
<dbReference type="GO" id="GO:0015293">
    <property type="term" value="F:symporter activity"/>
    <property type="evidence" value="ECO:0007669"/>
    <property type="project" value="InterPro"/>
</dbReference>
<dbReference type="SUPFAM" id="SSF118215">
    <property type="entry name" value="Proton glutamate symport protein"/>
    <property type="match status" value="1"/>
</dbReference>
<feature type="transmembrane region" description="Helical" evidence="9">
    <location>
        <begin position="38"/>
        <end position="60"/>
    </location>
</feature>
<evidence type="ECO:0000256" key="4">
    <source>
        <dbReference type="ARBA" id="ARBA00022448"/>
    </source>
</evidence>
<dbReference type="PANTHER" id="PTHR42865:SF5">
    <property type="entry name" value="L-CYSTINE TRANSPORTER TCYP"/>
    <property type="match status" value="1"/>
</dbReference>
<organism evidence="10 11">
    <name type="scientific">Candidatus Lachnoclostridium stercorigallinarum</name>
    <dbReference type="NCBI Taxonomy" id="2838634"/>
    <lineage>
        <taxon>Bacteria</taxon>
        <taxon>Bacillati</taxon>
        <taxon>Bacillota</taxon>
        <taxon>Clostridia</taxon>
        <taxon>Lachnospirales</taxon>
        <taxon>Lachnospiraceae</taxon>
    </lineage>
</organism>
<evidence type="ECO:0000313" key="11">
    <source>
        <dbReference type="Proteomes" id="UP000824101"/>
    </source>
</evidence>
<evidence type="ECO:0000256" key="5">
    <source>
        <dbReference type="ARBA" id="ARBA00022692"/>
    </source>
</evidence>
<dbReference type="AlphaFoldDB" id="A0A9D2K592"/>
<dbReference type="Proteomes" id="UP000824101">
    <property type="component" value="Unassembled WGS sequence"/>
</dbReference>
<keyword evidence="4" id="KW-0813">Transport</keyword>
<dbReference type="Gene3D" id="1.10.3860.10">
    <property type="entry name" value="Sodium:dicarboxylate symporter"/>
    <property type="match status" value="1"/>
</dbReference>
<dbReference type="GO" id="GO:0005886">
    <property type="term" value="C:plasma membrane"/>
    <property type="evidence" value="ECO:0007669"/>
    <property type="project" value="TreeGrafter"/>
</dbReference>
<gene>
    <name evidence="10" type="ORF">IAA17_01280</name>
</gene>
<protein>
    <recommendedName>
        <fullName evidence="3">L-cystine uptake protein TcyP</fullName>
    </recommendedName>
    <alternativeName>
        <fullName evidence="8">Transporter of cystine TcyP</fullName>
    </alternativeName>
</protein>
<comment type="caution">
    <text evidence="10">The sequence shown here is derived from an EMBL/GenBank/DDBJ whole genome shotgun (WGS) entry which is preliminary data.</text>
</comment>
<accession>A0A9D2K592</accession>
<evidence type="ECO:0000256" key="6">
    <source>
        <dbReference type="ARBA" id="ARBA00022989"/>
    </source>
</evidence>
<feature type="transmembrane region" description="Helical" evidence="9">
    <location>
        <begin position="124"/>
        <end position="141"/>
    </location>
</feature>
<sequence>MVIQELFAVDSVISAGIVVLFLIMVYAMNHLPKKKFSFASRVLIGTGCGTVFGLAVYGLGAAGAGGLTTAGVSQWFSAVSMIYLGLFRMLIGPVIFICTARMVIHTPAYKVTPREVKVKKQVNTLMVALACGVGLLFGILFDVGSAEGGFGAVRTGGESIPEIVLGLMPVNGAADLLLGRVVAVFVAGGLGGIAARRMSGKYMDTVKPFFDLTDAAFSIMGSVCKTVIAWKPAGAAAIMAALTAVSGPEVLWRIIKFLLVLTLAAGVMLAIQLLLSAVCGVSPAAFFRAGKEAMVKALKTRSGSACLPEAQKALAEGLGLKKEITNEVSAYAISSGMQGCAALFPAMALVFTVHMAGGTFTPGMIAAALIVVTVVSYGITGAPGTATMAEFAAVMGTGMEGAVSGLGAMIAIDPIGDVPRTLINVTGCMTNAIIAERRLRE</sequence>
<feature type="transmembrane region" description="Helical" evidence="9">
    <location>
        <begin position="6"/>
        <end position="26"/>
    </location>
</feature>
<dbReference type="InterPro" id="IPR001991">
    <property type="entry name" value="Na-dicarboxylate_symporter"/>
</dbReference>
<feature type="transmembrane region" description="Helical" evidence="9">
    <location>
        <begin position="359"/>
        <end position="379"/>
    </location>
</feature>
<feature type="transmembrane region" description="Helical" evidence="9">
    <location>
        <begin position="330"/>
        <end position="353"/>
    </location>
</feature>
<reference evidence="10" key="1">
    <citation type="journal article" date="2021" name="PeerJ">
        <title>Extensive microbial diversity within the chicken gut microbiome revealed by metagenomics and culture.</title>
        <authorList>
            <person name="Gilroy R."/>
            <person name="Ravi A."/>
            <person name="Getino M."/>
            <person name="Pursley I."/>
            <person name="Horton D.L."/>
            <person name="Alikhan N.F."/>
            <person name="Baker D."/>
            <person name="Gharbi K."/>
            <person name="Hall N."/>
            <person name="Watson M."/>
            <person name="Adriaenssens E.M."/>
            <person name="Foster-Nyarko E."/>
            <person name="Jarju S."/>
            <person name="Secka A."/>
            <person name="Antonio M."/>
            <person name="Oren A."/>
            <person name="Chaudhuri R.R."/>
            <person name="La Ragione R."/>
            <person name="Hildebrand F."/>
            <person name="Pallen M.J."/>
        </authorList>
    </citation>
    <scope>NUCLEOTIDE SEQUENCE</scope>
    <source>
        <strain evidence="10">ChiBcec1-1093</strain>
    </source>
</reference>
<keyword evidence="6 9" id="KW-1133">Transmembrane helix</keyword>
<name>A0A9D2K592_9FIRM</name>
<dbReference type="InterPro" id="IPR036458">
    <property type="entry name" value="Na:dicarbo_symporter_sf"/>
</dbReference>
<evidence type="ECO:0000256" key="3">
    <source>
        <dbReference type="ARBA" id="ARBA00022031"/>
    </source>
</evidence>
<keyword evidence="7 9" id="KW-0472">Membrane</keyword>
<feature type="transmembrane region" description="Helical" evidence="9">
    <location>
        <begin position="254"/>
        <end position="287"/>
    </location>
</feature>
<proteinExistence type="inferred from homology"/>
<evidence type="ECO:0000256" key="1">
    <source>
        <dbReference type="ARBA" id="ARBA00004141"/>
    </source>
</evidence>
<comment type="subcellular location">
    <subcellularLocation>
        <location evidence="1">Membrane</location>
        <topology evidence="1">Multi-pass membrane protein</topology>
    </subcellularLocation>
</comment>
<evidence type="ECO:0000256" key="9">
    <source>
        <dbReference type="SAM" id="Phobius"/>
    </source>
</evidence>
<feature type="transmembrane region" description="Helical" evidence="9">
    <location>
        <begin position="80"/>
        <end position="104"/>
    </location>
</feature>
<keyword evidence="5 9" id="KW-0812">Transmembrane</keyword>
<dbReference type="Pfam" id="PF00375">
    <property type="entry name" value="SDF"/>
    <property type="match status" value="1"/>
</dbReference>
<comment type="similarity">
    <text evidence="2">Belongs to the dicarboxylate/amino acid:cation symporter (DAACS) (TC 2.A.23) family.</text>
</comment>
<evidence type="ECO:0000256" key="7">
    <source>
        <dbReference type="ARBA" id="ARBA00023136"/>
    </source>
</evidence>
<reference evidence="10" key="2">
    <citation type="submission" date="2021-04" db="EMBL/GenBank/DDBJ databases">
        <authorList>
            <person name="Gilroy R."/>
        </authorList>
    </citation>
    <scope>NUCLEOTIDE SEQUENCE</scope>
    <source>
        <strain evidence="10">ChiBcec1-1093</strain>
    </source>
</reference>
<dbReference type="GO" id="GO:0015184">
    <property type="term" value="F:L-cystine transmembrane transporter activity"/>
    <property type="evidence" value="ECO:0007669"/>
    <property type="project" value="TreeGrafter"/>
</dbReference>
<evidence type="ECO:0000256" key="2">
    <source>
        <dbReference type="ARBA" id="ARBA00006148"/>
    </source>
</evidence>
<feature type="transmembrane region" description="Helical" evidence="9">
    <location>
        <begin position="177"/>
        <end position="195"/>
    </location>
</feature>